<dbReference type="AlphaFoldDB" id="A0A821YT07"/>
<dbReference type="Proteomes" id="UP000663838">
    <property type="component" value="Unassembled WGS sequence"/>
</dbReference>
<protein>
    <submittedName>
        <fullName evidence="1">Uncharacterized protein</fullName>
    </submittedName>
</protein>
<dbReference type="EMBL" id="CAJOBS010016227">
    <property type="protein sequence ID" value="CAF4959073.1"/>
    <property type="molecule type" value="Genomic_DNA"/>
</dbReference>
<sequence>MGRINAKSLLCDAIIACKPMLAKFLGRSPIPVKSAVKRKTIVLATSTDVINCHDTLSN</sequence>
<accession>A0A821YT07</accession>
<feature type="non-terminal residue" evidence="1">
    <location>
        <position position="58"/>
    </location>
</feature>
<organism evidence="1 2">
    <name type="scientific">Rotaria socialis</name>
    <dbReference type="NCBI Taxonomy" id="392032"/>
    <lineage>
        <taxon>Eukaryota</taxon>
        <taxon>Metazoa</taxon>
        <taxon>Spiralia</taxon>
        <taxon>Gnathifera</taxon>
        <taxon>Rotifera</taxon>
        <taxon>Eurotatoria</taxon>
        <taxon>Bdelloidea</taxon>
        <taxon>Philodinida</taxon>
        <taxon>Philodinidae</taxon>
        <taxon>Rotaria</taxon>
    </lineage>
</organism>
<name>A0A821YT07_9BILA</name>
<comment type="caution">
    <text evidence="1">The sequence shown here is derived from an EMBL/GenBank/DDBJ whole genome shotgun (WGS) entry which is preliminary data.</text>
</comment>
<gene>
    <name evidence="1" type="ORF">TOA249_LOCUS34174</name>
</gene>
<evidence type="ECO:0000313" key="2">
    <source>
        <dbReference type="Proteomes" id="UP000663838"/>
    </source>
</evidence>
<evidence type="ECO:0000313" key="1">
    <source>
        <dbReference type="EMBL" id="CAF4959073.1"/>
    </source>
</evidence>
<reference evidence="1" key="1">
    <citation type="submission" date="2021-02" db="EMBL/GenBank/DDBJ databases">
        <authorList>
            <person name="Nowell W R."/>
        </authorList>
    </citation>
    <scope>NUCLEOTIDE SEQUENCE</scope>
</reference>
<proteinExistence type="predicted"/>